<feature type="domain" description="FAD dependent oxidoreductase" evidence="6">
    <location>
        <begin position="64"/>
        <end position="182"/>
    </location>
</feature>
<keyword evidence="8" id="KW-1185">Reference proteome</keyword>
<dbReference type="Gene3D" id="3.50.50.60">
    <property type="entry name" value="FAD/NAD(P)-binding domain"/>
    <property type="match status" value="1"/>
</dbReference>
<dbReference type="PANTHER" id="PTHR11985">
    <property type="entry name" value="GLYCEROL-3-PHOSPHATE DEHYDROGENASE"/>
    <property type="match status" value="1"/>
</dbReference>
<dbReference type="GO" id="GO:0006072">
    <property type="term" value="P:glycerol-3-phosphate metabolic process"/>
    <property type="evidence" value="ECO:0007669"/>
    <property type="project" value="InterPro"/>
</dbReference>
<protein>
    <recommendedName>
        <fullName evidence="6">FAD dependent oxidoreductase domain-containing protein</fullName>
    </recommendedName>
</protein>
<comment type="cofactor">
    <cofactor evidence="1">
        <name>FAD</name>
        <dbReference type="ChEBI" id="CHEBI:57692"/>
    </cofactor>
</comment>
<evidence type="ECO:0000313" key="7">
    <source>
        <dbReference type="EMBL" id="KAK1284318.1"/>
    </source>
</evidence>
<evidence type="ECO:0000256" key="2">
    <source>
        <dbReference type="ARBA" id="ARBA00007330"/>
    </source>
</evidence>
<dbReference type="InterPro" id="IPR006076">
    <property type="entry name" value="FAD-dep_OxRdtase"/>
</dbReference>
<gene>
    <name evidence="7" type="ORF">QJS10_CPB21g00545</name>
</gene>
<reference evidence="7" key="1">
    <citation type="journal article" date="2023" name="Nat. Commun.">
        <title>Diploid and tetraploid genomes of Acorus and the evolution of monocots.</title>
        <authorList>
            <person name="Ma L."/>
            <person name="Liu K.W."/>
            <person name="Li Z."/>
            <person name="Hsiao Y.Y."/>
            <person name="Qi Y."/>
            <person name="Fu T."/>
            <person name="Tang G.D."/>
            <person name="Zhang D."/>
            <person name="Sun W.H."/>
            <person name="Liu D.K."/>
            <person name="Li Y."/>
            <person name="Chen G.Z."/>
            <person name="Liu X.D."/>
            <person name="Liao X.Y."/>
            <person name="Jiang Y.T."/>
            <person name="Yu X."/>
            <person name="Hao Y."/>
            <person name="Huang J."/>
            <person name="Zhao X.W."/>
            <person name="Ke S."/>
            <person name="Chen Y.Y."/>
            <person name="Wu W.L."/>
            <person name="Hsu J.L."/>
            <person name="Lin Y.F."/>
            <person name="Huang M.D."/>
            <person name="Li C.Y."/>
            <person name="Huang L."/>
            <person name="Wang Z.W."/>
            <person name="Zhao X."/>
            <person name="Zhong W.Y."/>
            <person name="Peng D.H."/>
            <person name="Ahmad S."/>
            <person name="Lan S."/>
            <person name="Zhang J.S."/>
            <person name="Tsai W.C."/>
            <person name="Van de Peer Y."/>
            <person name="Liu Z.J."/>
        </authorList>
    </citation>
    <scope>NUCLEOTIDE SEQUENCE</scope>
    <source>
        <strain evidence="7">CP</strain>
    </source>
</reference>
<dbReference type="InterPro" id="IPR036188">
    <property type="entry name" value="FAD/NAD-bd_sf"/>
</dbReference>
<comment type="caution">
    <text evidence="7">The sequence shown here is derived from an EMBL/GenBank/DDBJ whole genome shotgun (WGS) entry which is preliminary data.</text>
</comment>
<name>A0AAV9C7K8_ACOCL</name>
<dbReference type="EMBL" id="JAUJYO010000021">
    <property type="protein sequence ID" value="KAK1284318.1"/>
    <property type="molecule type" value="Genomic_DNA"/>
</dbReference>
<evidence type="ECO:0000313" key="8">
    <source>
        <dbReference type="Proteomes" id="UP001180020"/>
    </source>
</evidence>
<sequence length="211" mass="22440">MGRCSVPGEGCVQPGLRTAEAGLPCARGAQPRHAKRAAYVPSPAHAHPCYSWFDVVYYWAGLKAYDLVAGTRVLRLSRYFSADKAVGAFPTLAGECGGRQLRGAVVYYDGQMDDSRLNVGLACTAALAGAAVMNHAAAVDLRVEWESGRVVGARIQDKLTGEEFDVYAQVVVNATGPFCDAVRHSDILSLWSGLRPLASDPSANNTLIALV</sequence>
<evidence type="ECO:0000256" key="3">
    <source>
        <dbReference type="ARBA" id="ARBA00022630"/>
    </source>
</evidence>
<comment type="similarity">
    <text evidence="2">Belongs to the FAD-dependent glycerol-3-phosphate dehydrogenase family.</text>
</comment>
<dbReference type="GO" id="GO:0005739">
    <property type="term" value="C:mitochondrion"/>
    <property type="evidence" value="ECO:0007669"/>
    <property type="project" value="TreeGrafter"/>
</dbReference>
<keyword evidence="3" id="KW-0285">Flavoprotein</keyword>
<dbReference type="AlphaFoldDB" id="A0AAV9C7K8"/>
<proteinExistence type="inferred from homology"/>
<keyword evidence="5" id="KW-0560">Oxidoreductase</keyword>
<dbReference type="Gene3D" id="3.30.9.10">
    <property type="entry name" value="D-Amino Acid Oxidase, subunit A, domain 2"/>
    <property type="match status" value="1"/>
</dbReference>
<reference evidence="7" key="2">
    <citation type="submission" date="2023-06" db="EMBL/GenBank/DDBJ databases">
        <authorList>
            <person name="Ma L."/>
            <person name="Liu K.-W."/>
            <person name="Li Z."/>
            <person name="Hsiao Y.-Y."/>
            <person name="Qi Y."/>
            <person name="Fu T."/>
            <person name="Tang G."/>
            <person name="Zhang D."/>
            <person name="Sun W.-H."/>
            <person name="Liu D.-K."/>
            <person name="Li Y."/>
            <person name="Chen G.-Z."/>
            <person name="Liu X.-D."/>
            <person name="Liao X.-Y."/>
            <person name="Jiang Y.-T."/>
            <person name="Yu X."/>
            <person name="Hao Y."/>
            <person name="Huang J."/>
            <person name="Zhao X.-W."/>
            <person name="Ke S."/>
            <person name="Chen Y.-Y."/>
            <person name="Wu W.-L."/>
            <person name="Hsu J.-L."/>
            <person name="Lin Y.-F."/>
            <person name="Huang M.-D."/>
            <person name="Li C.-Y."/>
            <person name="Huang L."/>
            <person name="Wang Z.-W."/>
            <person name="Zhao X."/>
            <person name="Zhong W.-Y."/>
            <person name="Peng D.-H."/>
            <person name="Ahmad S."/>
            <person name="Lan S."/>
            <person name="Zhang J.-S."/>
            <person name="Tsai W.-C."/>
            <person name="Van De Peer Y."/>
            <person name="Liu Z.-J."/>
        </authorList>
    </citation>
    <scope>NUCLEOTIDE SEQUENCE</scope>
    <source>
        <strain evidence="7">CP</strain>
        <tissue evidence="7">Leaves</tissue>
    </source>
</reference>
<evidence type="ECO:0000256" key="1">
    <source>
        <dbReference type="ARBA" id="ARBA00001974"/>
    </source>
</evidence>
<evidence type="ECO:0000259" key="6">
    <source>
        <dbReference type="Pfam" id="PF01266"/>
    </source>
</evidence>
<keyword evidence="4" id="KW-0274">FAD</keyword>
<dbReference type="InterPro" id="IPR000447">
    <property type="entry name" value="G3P_DH_FAD-dep"/>
</dbReference>
<organism evidence="7 8">
    <name type="scientific">Acorus calamus</name>
    <name type="common">Sweet flag</name>
    <dbReference type="NCBI Taxonomy" id="4465"/>
    <lineage>
        <taxon>Eukaryota</taxon>
        <taxon>Viridiplantae</taxon>
        <taxon>Streptophyta</taxon>
        <taxon>Embryophyta</taxon>
        <taxon>Tracheophyta</taxon>
        <taxon>Spermatophyta</taxon>
        <taxon>Magnoliopsida</taxon>
        <taxon>Liliopsida</taxon>
        <taxon>Acoraceae</taxon>
        <taxon>Acorus</taxon>
    </lineage>
</organism>
<dbReference type="PANTHER" id="PTHR11985:SF26">
    <property type="entry name" value="GLYCEROL-3-PHOSPHATE DEHYDROGENASE"/>
    <property type="match status" value="1"/>
</dbReference>
<accession>A0AAV9C7K8</accession>
<evidence type="ECO:0000256" key="5">
    <source>
        <dbReference type="ARBA" id="ARBA00023002"/>
    </source>
</evidence>
<evidence type="ECO:0000256" key="4">
    <source>
        <dbReference type="ARBA" id="ARBA00022827"/>
    </source>
</evidence>
<dbReference type="Proteomes" id="UP001180020">
    <property type="component" value="Unassembled WGS sequence"/>
</dbReference>
<dbReference type="GO" id="GO:0004368">
    <property type="term" value="F:glycerol-3-phosphate dehydrogenase (quinone) activity"/>
    <property type="evidence" value="ECO:0007669"/>
    <property type="project" value="InterPro"/>
</dbReference>
<dbReference type="Pfam" id="PF01266">
    <property type="entry name" value="DAO"/>
    <property type="match status" value="1"/>
</dbReference>
<dbReference type="SUPFAM" id="SSF51905">
    <property type="entry name" value="FAD/NAD(P)-binding domain"/>
    <property type="match status" value="1"/>
</dbReference>